<comment type="caution">
    <text evidence="2">The sequence shown here is derived from an EMBL/GenBank/DDBJ whole genome shotgun (WGS) entry which is preliminary data.</text>
</comment>
<dbReference type="EMBL" id="AWTN01000013">
    <property type="protein sequence ID" value="KGG98936.1"/>
    <property type="molecule type" value="Genomic_DNA"/>
</dbReference>
<dbReference type="InterPro" id="IPR014710">
    <property type="entry name" value="RmlC-like_jellyroll"/>
</dbReference>
<reference evidence="2 3" key="1">
    <citation type="submission" date="2013-09" db="EMBL/GenBank/DDBJ databases">
        <title>High correlation between genotypes and phenotypes of environmental bacteria Comamonas testosteroni strains.</title>
        <authorList>
            <person name="Liu L."/>
            <person name="Zhu W."/>
            <person name="Xia X."/>
            <person name="Xu B."/>
            <person name="Luo M."/>
            <person name="Wang G."/>
        </authorList>
    </citation>
    <scope>NUCLEOTIDE SEQUENCE [LARGE SCALE GENOMIC DNA]</scope>
    <source>
        <strain evidence="2 3">JL14</strain>
    </source>
</reference>
<dbReference type="AlphaFoldDB" id="A0A096BMJ6"/>
<feature type="region of interest" description="Disordered" evidence="1">
    <location>
        <begin position="1"/>
        <end position="24"/>
    </location>
</feature>
<dbReference type="OrthoDB" id="161242at2"/>
<evidence type="ECO:0000256" key="1">
    <source>
        <dbReference type="SAM" id="MobiDB-lite"/>
    </source>
</evidence>
<feature type="compositionally biased region" description="Basic and acidic residues" evidence="1">
    <location>
        <begin position="8"/>
        <end position="24"/>
    </location>
</feature>
<evidence type="ECO:0000313" key="2">
    <source>
        <dbReference type="EMBL" id="KGG98936.1"/>
    </source>
</evidence>
<name>A0A096BMJ6_9BURK</name>
<dbReference type="RefSeq" id="WP_034358610.1">
    <property type="nucleotide sequence ID" value="NZ_AWOS01000052.1"/>
</dbReference>
<organism evidence="2 3">
    <name type="scientific">Comamonas thiooxydans</name>
    <dbReference type="NCBI Taxonomy" id="363952"/>
    <lineage>
        <taxon>Bacteria</taxon>
        <taxon>Pseudomonadati</taxon>
        <taxon>Pseudomonadota</taxon>
        <taxon>Betaproteobacteria</taxon>
        <taxon>Burkholderiales</taxon>
        <taxon>Comamonadaceae</taxon>
        <taxon>Comamonas</taxon>
    </lineage>
</organism>
<dbReference type="InterPro" id="IPR011051">
    <property type="entry name" value="RmlC_Cupin_sf"/>
</dbReference>
<evidence type="ECO:0000313" key="3">
    <source>
        <dbReference type="Proteomes" id="UP000029567"/>
    </source>
</evidence>
<dbReference type="SUPFAM" id="SSF51182">
    <property type="entry name" value="RmlC-like cupins"/>
    <property type="match status" value="1"/>
</dbReference>
<dbReference type="Proteomes" id="UP000029567">
    <property type="component" value="Unassembled WGS sequence"/>
</dbReference>
<accession>A0A096BMJ6</accession>
<sequence length="126" mass="13986">MATPVSVEKLEVRSHSEPDELRTPSKTRVELVKLQGYTIGRFNFEPGWRWSECIKPVVKTEYCQLSHVGHVVSGKLTVQMQDGSQKMLSAGESYAIPPGHDAWVEGTEPFVGLEVLSAEVYAKPAE</sequence>
<dbReference type="Gene3D" id="2.60.120.10">
    <property type="entry name" value="Jelly Rolls"/>
    <property type="match status" value="1"/>
</dbReference>
<protein>
    <submittedName>
        <fullName evidence="2">Cupin</fullName>
    </submittedName>
</protein>
<gene>
    <name evidence="2" type="ORF">P245_03560</name>
</gene>
<accession>A0A0K6I0E1</accession>
<proteinExistence type="predicted"/>
<dbReference type="CDD" id="cd06990">
    <property type="entry name" value="cupin_DUF861"/>
    <property type="match status" value="1"/>
</dbReference>